<organism evidence="6 7">
    <name type="scientific">Penicillium chrysogenum</name>
    <name type="common">Penicillium notatum</name>
    <dbReference type="NCBI Taxonomy" id="5076"/>
    <lineage>
        <taxon>Eukaryota</taxon>
        <taxon>Fungi</taxon>
        <taxon>Dikarya</taxon>
        <taxon>Ascomycota</taxon>
        <taxon>Pezizomycotina</taxon>
        <taxon>Eurotiomycetes</taxon>
        <taxon>Eurotiomycetidae</taxon>
        <taxon>Eurotiales</taxon>
        <taxon>Aspergillaceae</taxon>
        <taxon>Penicillium</taxon>
        <taxon>Penicillium chrysogenum species complex</taxon>
    </lineage>
</organism>
<feature type="transmembrane region" description="Helical" evidence="4">
    <location>
        <begin position="265"/>
        <end position="282"/>
    </location>
</feature>
<gene>
    <name evidence="6" type="ORF">N7505_006727</name>
</gene>
<feature type="transmembrane region" description="Helical" evidence="4">
    <location>
        <begin position="413"/>
        <end position="435"/>
    </location>
</feature>
<feature type="transmembrane region" description="Helical" evidence="4">
    <location>
        <begin position="366"/>
        <end position="392"/>
    </location>
</feature>
<feature type="transmembrane region" description="Helical" evidence="4">
    <location>
        <begin position="326"/>
        <end position="346"/>
    </location>
</feature>
<keyword evidence="4" id="KW-1133">Transmembrane helix</keyword>
<feature type="transmembrane region" description="Helical" evidence="4">
    <location>
        <begin position="56"/>
        <end position="78"/>
    </location>
</feature>
<dbReference type="InterPro" id="IPR036259">
    <property type="entry name" value="MFS_trans_sf"/>
</dbReference>
<evidence type="ECO:0000313" key="7">
    <source>
        <dbReference type="Proteomes" id="UP001220256"/>
    </source>
</evidence>
<evidence type="ECO:0000256" key="2">
    <source>
        <dbReference type="ARBA" id="ARBA00010088"/>
    </source>
</evidence>
<dbReference type="InterPro" id="IPR010497">
    <property type="entry name" value="Epoxide_hydro_N"/>
</dbReference>
<reference evidence="6 7" key="1">
    <citation type="journal article" date="2023" name="IMA Fungus">
        <title>Comparative genomic study of the Penicillium genus elucidates a diverse pangenome and 15 lateral gene transfer events.</title>
        <authorList>
            <person name="Petersen C."/>
            <person name="Sorensen T."/>
            <person name="Nielsen M.R."/>
            <person name="Sondergaard T.E."/>
            <person name="Sorensen J.L."/>
            <person name="Fitzpatrick D.A."/>
            <person name="Frisvad J.C."/>
            <person name="Nielsen K.L."/>
        </authorList>
    </citation>
    <scope>NUCLEOTIDE SEQUENCE [LARGE SCALE GENOMIC DNA]</scope>
    <source>
        <strain evidence="6 7">IBT 3361</strain>
    </source>
</reference>
<dbReference type="InterPro" id="IPR000639">
    <property type="entry name" value="Epox_hydrolase-like"/>
</dbReference>
<dbReference type="Gene3D" id="3.40.50.1820">
    <property type="entry name" value="alpha/beta hydrolase"/>
    <property type="match status" value="1"/>
</dbReference>
<dbReference type="SUPFAM" id="SSF103473">
    <property type="entry name" value="MFS general substrate transporter"/>
    <property type="match status" value="1"/>
</dbReference>
<feature type="domain" description="Major facilitator superfamily (MFS) profile" evidence="5">
    <location>
        <begin position="18"/>
        <end position="468"/>
    </location>
</feature>
<dbReference type="CDD" id="cd17325">
    <property type="entry name" value="MFS_MdtG_SLC18_like"/>
    <property type="match status" value="1"/>
</dbReference>
<name>A0ABQ8WLS6_PENCH</name>
<sequence>MNDTKPWGYRWRSSRLLVVSSITVALFAETFLYGFLTPILSYMLEERLHLAPSQTQSYTTALLATHGFIGLVSAPIVAHLAEKTPSQKKPLLIALAGCFIGTLMIALAPSLWLLFLGRILQSMAGAATWVVGFALLANNVDKKHLGQSMGTAMSFVTAGIVGGPTVSGALLQLFGYWAAWSLPLIVLVLDIIARLVMIEPGPGYSNIDALSKPAATSVPSNGSPEESTALLSDTLSTVNPDESGMESKRNLKQEYYRAMLSEPRVLTALANVVVVSSLMSGINNTLPVHLRQAFGWKSLLISTMFFCLQVPNIVLSGPSGWLRDRIGIRGPTVFGWLAMIPLLVLLGMPGDAHFPWAGGHAAGKSIFTSSLIALGSILPLVRGVGAVQLAYVVKDMEAKDPHIFEANKSNLRVFSMTEVGYSLGMMLGPLLTGSLFEGVGFFYMTVALGSDFLALAGYLALTRSPRSLGLSIHAVDTTPPSKATASLTPFKATIPQAKLDELETLIKIAKIAPRTYENSQTDHRYGVSTDWLVTMRDRWLKSYNWKSSEDRINSFPQYTTEIEGLTIHFVGLFSKRKDAIPLLLLHGWPGSFLEFLPILQRFRDEYTPETLPYHLIVPSLPGYAFSSGPPLDRDFGTGDVARVLDQLMKDIGFESGYVVQGGDIGSRIARHLGVDHESCKAVHVNVVFMRKPDGMTDDHLNAFEIEGIERMTKFTTTGSGYAMEHGTRPSTIGQVLSSSPIALLAWIGEKFLEWADDPIAPDDILESVTLYWLTETFPRAIYAYRQDYPPPPIPASNDPSWYIHKPFGFSSFPMELARLPRSWIETTGDLVFWEQHQKGGHFAALERPDELKADLVKFVDQVWPGIAGAK</sequence>
<feature type="transmembrane region" description="Helical" evidence="4">
    <location>
        <begin position="16"/>
        <end position="36"/>
    </location>
</feature>
<dbReference type="PRINTS" id="PR00412">
    <property type="entry name" value="EPOXHYDRLASE"/>
</dbReference>
<feature type="transmembrane region" description="Helical" evidence="4">
    <location>
        <begin position="149"/>
        <end position="171"/>
    </location>
</feature>
<comment type="caution">
    <text evidence="6">The sequence shown here is derived from an EMBL/GenBank/DDBJ whole genome shotgun (WGS) entry which is preliminary data.</text>
</comment>
<evidence type="ECO:0000256" key="3">
    <source>
        <dbReference type="ARBA" id="ARBA00022801"/>
    </source>
</evidence>
<dbReference type="PANTHER" id="PTHR21661:SF39">
    <property type="entry name" value="HYDROLASE, PUTATIVE (AFU_ORTHOLOGUE AFUA_3G08960)-RELATED"/>
    <property type="match status" value="1"/>
</dbReference>
<feature type="transmembrane region" description="Helical" evidence="4">
    <location>
        <begin position="90"/>
        <end position="113"/>
    </location>
</feature>
<feature type="transmembrane region" description="Helical" evidence="4">
    <location>
        <begin position="177"/>
        <end position="197"/>
    </location>
</feature>
<feature type="transmembrane region" description="Helical" evidence="4">
    <location>
        <begin position="294"/>
        <end position="314"/>
    </location>
</feature>
<dbReference type="InterPro" id="IPR020846">
    <property type="entry name" value="MFS_dom"/>
</dbReference>
<evidence type="ECO:0000313" key="6">
    <source>
        <dbReference type="EMBL" id="KAJ5270969.1"/>
    </source>
</evidence>
<dbReference type="PROSITE" id="PS50850">
    <property type="entry name" value="MFS"/>
    <property type="match status" value="1"/>
</dbReference>
<keyword evidence="7" id="KW-1185">Reference proteome</keyword>
<accession>A0ABQ8WLS6</accession>
<keyword evidence="4" id="KW-0812">Transmembrane</keyword>
<evidence type="ECO:0000256" key="4">
    <source>
        <dbReference type="SAM" id="Phobius"/>
    </source>
</evidence>
<dbReference type="Proteomes" id="UP001220256">
    <property type="component" value="Unassembled WGS sequence"/>
</dbReference>
<evidence type="ECO:0000259" key="5">
    <source>
        <dbReference type="PROSITE" id="PS50850"/>
    </source>
</evidence>
<dbReference type="PANTHER" id="PTHR21661">
    <property type="entry name" value="EPOXIDE HYDROLASE 1-RELATED"/>
    <property type="match status" value="1"/>
</dbReference>
<feature type="transmembrane region" description="Helical" evidence="4">
    <location>
        <begin position="441"/>
        <end position="461"/>
    </location>
</feature>
<dbReference type="Gene3D" id="1.20.1250.20">
    <property type="entry name" value="MFS general substrate transporter like domains"/>
    <property type="match status" value="1"/>
</dbReference>
<comment type="subcellular location">
    <subcellularLocation>
        <location evidence="1">Membrane</location>
        <topology evidence="1">Multi-pass membrane protein</topology>
    </subcellularLocation>
</comment>
<comment type="similarity">
    <text evidence="2">Belongs to the peptidase S33 family.</text>
</comment>
<dbReference type="SUPFAM" id="SSF53474">
    <property type="entry name" value="alpha/beta-Hydrolases"/>
    <property type="match status" value="1"/>
</dbReference>
<dbReference type="Pfam" id="PF06441">
    <property type="entry name" value="EHN"/>
    <property type="match status" value="1"/>
</dbReference>
<dbReference type="Pfam" id="PF07690">
    <property type="entry name" value="MFS_1"/>
    <property type="match status" value="1"/>
</dbReference>
<dbReference type="InterPro" id="IPR029058">
    <property type="entry name" value="AB_hydrolase_fold"/>
</dbReference>
<keyword evidence="4" id="KW-0472">Membrane</keyword>
<evidence type="ECO:0000256" key="1">
    <source>
        <dbReference type="ARBA" id="ARBA00004141"/>
    </source>
</evidence>
<protein>
    <recommendedName>
        <fullName evidence="5">Major facilitator superfamily (MFS) profile domain-containing protein</fullName>
    </recommendedName>
</protein>
<keyword evidence="3" id="KW-0378">Hydrolase</keyword>
<proteinExistence type="inferred from homology"/>
<feature type="transmembrane region" description="Helical" evidence="4">
    <location>
        <begin position="119"/>
        <end position="137"/>
    </location>
</feature>
<dbReference type="EMBL" id="JAPVEB010000003">
    <property type="protein sequence ID" value="KAJ5270969.1"/>
    <property type="molecule type" value="Genomic_DNA"/>
</dbReference>
<dbReference type="InterPro" id="IPR011701">
    <property type="entry name" value="MFS"/>
</dbReference>